<dbReference type="EC" id="2.4.-.-" evidence="9"/>
<dbReference type="RefSeq" id="WP_342847257.1">
    <property type="nucleotide sequence ID" value="NZ_JBBMQO010000002.1"/>
</dbReference>
<evidence type="ECO:0000256" key="1">
    <source>
        <dbReference type="ARBA" id="ARBA00004651"/>
    </source>
</evidence>
<keyword evidence="4 8" id="KW-0812">Transmembrane</keyword>
<dbReference type="GO" id="GO:0016757">
    <property type="term" value="F:glycosyltransferase activity"/>
    <property type="evidence" value="ECO:0007669"/>
    <property type="project" value="UniProtKB-KW"/>
</dbReference>
<feature type="transmembrane region" description="Helical" evidence="8">
    <location>
        <begin position="16"/>
        <end position="36"/>
    </location>
</feature>
<evidence type="ECO:0000256" key="6">
    <source>
        <dbReference type="ARBA" id="ARBA00023136"/>
    </source>
</evidence>
<organism evidence="9 10">
    <name type="scientific">Ahrensia kielensis</name>
    <dbReference type="NCBI Taxonomy" id="76980"/>
    <lineage>
        <taxon>Bacteria</taxon>
        <taxon>Pseudomonadati</taxon>
        <taxon>Pseudomonadota</taxon>
        <taxon>Alphaproteobacteria</taxon>
        <taxon>Hyphomicrobiales</taxon>
        <taxon>Ahrensiaceae</taxon>
        <taxon>Ahrensia</taxon>
    </lineage>
</organism>
<comment type="subcellular location">
    <subcellularLocation>
        <location evidence="1">Cell membrane</location>
        <topology evidence="1">Multi-pass membrane protein</topology>
    </subcellularLocation>
</comment>
<evidence type="ECO:0000313" key="10">
    <source>
        <dbReference type="Proteomes" id="UP001477870"/>
    </source>
</evidence>
<name>A0ABU9T440_9HYPH</name>
<evidence type="ECO:0000313" key="9">
    <source>
        <dbReference type="EMBL" id="MEM5500889.1"/>
    </source>
</evidence>
<dbReference type="Proteomes" id="UP001477870">
    <property type="component" value="Unassembled WGS sequence"/>
</dbReference>
<feature type="transmembrane region" description="Helical" evidence="8">
    <location>
        <begin position="359"/>
        <end position="384"/>
    </location>
</feature>
<feature type="transmembrane region" description="Helical" evidence="8">
    <location>
        <begin position="276"/>
        <end position="294"/>
    </location>
</feature>
<keyword evidence="10" id="KW-1185">Reference proteome</keyword>
<evidence type="ECO:0000256" key="8">
    <source>
        <dbReference type="SAM" id="Phobius"/>
    </source>
</evidence>
<dbReference type="InterPro" id="IPR018584">
    <property type="entry name" value="GT87"/>
</dbReference>
<protein>
    <submittedName>
        <fullName evidence="9">Glycosyltransferase family 87 protein</fullName>
        <ecNumber evidence="9">2.4.-.-</ecNumber>
    </submittedName>
</protein>
<evidence type="ECO:0000256" key="4">
    <source>
        <dbReference type="ARBA" id="ARBA00022692"/>
    </source>
</evidence>
<evidence type="ECO:0000256" key="5">
    <source>
        <dbReference type="ARBA" id="ARBA00022989"/>
    </source>
</evidence>
<keyword evidence="5 8" id="KW-1133">Transmembrane helix</keyword>
<proteinExistence type="inferred from homology"/>
<evidence type="ECO:0000256" key="2">
    <source>
        <dbReference type="ARBA" id="ARBA00022475"/>
    </source>
</evidence>
<evidence type="ECO:0000256" key="7">
    <source>
        <dbReference type="ARBA" id="ARBA00024033"/>
    </source>
</evidence>
<dbReference type="Pfam" id="PF09594">
    <property type="entry name" value="GT87"/>
    <property type="match status" value="1"/>
</dbReference>
<keyword evidence="3 9" id="KW-0808">Transferase</keyword>
<feature type="transmembrane region" description="Helical" evidence="8">
    <location>
        <begin position="209"/>
        <end position="230"/>
    </location>
</feature>
<feature type="transmembrane region" description="Helical" evidence="8">
    <location>
        <begin position="108"/>
        <end position="130"/>
    </location>
</feature>
<dbReference type="EMBL" id="JBBMQO010000002">
    <property type="protein sequence ID" value="MEM5500889.1"/>
    <property type="molecule type" value="Genomic_DNA"/>
</dbReference>
<feature type="transmembrane region" description="Helical" evidence="8">
    <location>
        <begin position="139"/>
        <end position="166"/>
    </location>
</feature>
<comment type="caution">
    <text evidence="9">The sequence shown here is derived from an EMBL/GenBank/DDBJ whole genome shotgun (WGS) entry which is preliminary data.</text>
</comment>
<feature type="transmembrane region" description="Helical" evidence="8">
    <location>
        <begin position="306"/>
        <end position="339"/>
    </location>
</feature>
<comment type="similarity">
    <text evidence="7">Belongs to the glycosyltransferase 87 family.</text>
</comment>
<reference evidence="9 10" key="1">
    <citation type="submission" date="2024-03" db="EMBL/GenBank/DDBJ databases">
        <title>Community enrichment and isolation of bacterial strains for fucoidan degradation.</title>
        <authorList>
            <person name="Sichert A."/>
        </authorList>
    </citation>
    <scope>NUCLEOTIDE SEQUENCE [LARGE SCALE GENOMIC DNA]</scope>
    <source>
        <strain evidence="9 10">AS62</strain>
    </source>
</reference>
<sequence>MLSSIRTGAWIDKDRLLFYPAIIVALTIVATTYVLISNSWLLPNGSPFGSDFVSFWVAAREAVAGSPHVPYERSLFEPVQLALFPKSGYFAFFYPPHYLMYLMPLGGLSYYAAFALWIFVTFGAAFWVLVQIAGKPKHLFLLALAFPATFLTISHGQNAFLSAALFGGGLLLLERRPILAGVLFGLLTFKPQLGLLIPLILLAGGHWRVIISACVTLFILMLLSALVFGIEVWGSFFAQADYAVLTMREGLVSWAKMISIYAGLRIFGFGDSIASILHWLIAAFVAAVTFWAWLPRNKIDHSLKKALVLTAALIVTPFGLNYDMFLLAPAIAFVVVHGMEAGFMPYEKSTLAMIYFSPMFVLLSMAGGFSLAPIFPIIMFALILRSMRSDAKHNAAVAVL</sequence>
<keyword evidence="6 8" id="KW-0472">Membrane</keyword>
<keyword evidence="9" id="KW-0328">Glycosyltransferase</keyword>
<gene>
    <name evidence="9" type="ORF">WNY59_04730</name>
</gene>
<accession>A0ABU9T440</accession>
<evidence type="ECO:0000256" key="3">
    <source>
        <dbReference type="ARBA" id="ARBA00022679"/>
    </source>
</evidence>
<keyword evidence="2" id="KW-1003">Cell membrane</keyword>
<feature type="transmembrane region" description="Helical" evidence="8">
    <location>
        <begin position="178"/>
        <end position="202"/>
    </location>
</feature>